<dbReference type="Pfam" id="PF13508">
    <property type="entry name" value="Acetyltransf_7"/>
    <property type="match status" value="1"/>
</dbReference>
<dbReference type="GO" id="GO:0016747">
    <property type="term" value="F:acyltransferase activity, transferring groups other than amino-acyl groups"/>
    <property type="evidence" value="ECO:0007669"/>
    <property type="project" value="InterPro"/>
</dbReference>
<dbReference type="CDD" id="cd04301">
    <property type="entry name" value="NAT_SF"/>
    <property type="match status" value="1"/>
</dbReference>
<evidence type="ECO:0000259" key="1">
    <source>
        <dbReference type="PROSITE" id="PS51186"/>
    </source>
</evidence>
<protein>
    <submittedName>
        <fullName evidence="2">Acetyltransferase (GNAT) domain-containing protein</fullName>
    </submittedName>
</protein>
<proteinExistence type="predicted"/>
<evidence type="ECO:0000313" key="3">
    <source>
        <dbReference type="Proteomes" id="UP000199001"/>
    </source>
</evidence>
<feature type="domain" description="N-acetyltransferase" evidence="1">
    <location>
        <begin position="117"/>
        <end position="247"/>
    </location>
</feature>
<sequence length="247" mass="25859">MTASDLHLATSDLHLATRNAAALWTALGEARGHDVIRRPGHLVVDGSARTGLRVLMLGPDPGPDELAALAGLVRRRLPGRLTVEDPFGTVDLTWAGLTPRPLPVMIRRPVPAPAPPATVTAVTTAEQLAAVEDVVVRGFPLGALQPRRPGEAFPVSLLDRPGVRFLLARAGDAPAGACLTVTGGGVGGIYWMTTLPEHRSRGVGRALLHGALAHLAGLPVTLTAARAGRPLYESLGFLPITDAAWWS</sequence>
<dbReference type="InterPro" id="IPR016181">
    <property type="entry name" value="Acyl_CoA_acyltransferase"/>
</dbReference>
<dbReference type="SUPFAM" id="SSF55729">
    <property type="entry name" value="Acyl-CoA N-acyltransferases (Nat)"/>
    <property type="match status" value="1"/>
</dbReference>
<evidence type="ECO:0000313" key="2">
    <source>
        <dbReference type="EMBL" id="SCL50892.1"/>
    </source>
</evidence>
<dbReference type="AlphaFoldDB" id="A0A1C6UA41"/>
<dbReference type="Gene3D" id="3.40.630.30">
    <property type="match status" value="1"/>
</dbReference>
<dbReference type="PROSITE" id="PS51186">
    <property type="entry name" value="GNAT"/>
    <property type="match status" value="1"/>
</dbReference>
<dbReference type="InterPro" id="IPR000182">
    <property type="entry name" value="GNAT_dom"/>
</dbReference>
<name>A0A1C6UA41_9ACTN</name>
<dbReference type="OrthoDB" id="4208at2"/>
<accession>A0A1C6UA41</accession>
<dbReference type="RefSeq" id="WP_091096559.1">
    <property type="nucleotide sequence ID" value="NZ_FMHZ01000002.1"/>
</dbReference>
<dbReference type="Proteomes" id="UP000199001">
    <property type="component" value="Unassembled WGS sequence"/>
</dbReference>
<keyword evidence="2" id="KW-0808">Transferase</keyword>
<reference evidence="3" key="1">
    <citation type="submission" date="2016-06" db="EMBL/GenBank/DDBJ databases">
        <authorList>
            <person name="Varghese N."/>
            <person name="Submissions Spin"/>
        </authorList>
    </citation>
    <scope>NUCLEOTIDE SEQUENCE [LARGE SCALE GENOMIC DNA]</scope>
    <source>
        <strain evidence="3">DSM 43903</strain>
    </source>
</reference>
<organism evidence="2 3">
    <name type="scientific">Micromonospora citrea</name>
    <dbReference type="NCBI Taxonomy" id="47855"/>
    <lineage>
        <taxon>Bacteria</taxon>
        <taxon>Bacillati</taxon>
        <taxon>Actinomycetota</taxon>
        <taxon>Actinomycetes</taxon>
        <taxon>Micromonosporales</taxon>
        <taxon>Micromonosporaceae</taxon>
        <taxon>Micromonospora</taxon>
    </lineage>
</organism>
<gene>
    <name evidence="2" type="ORF">GA0070606_1708</name>
</gene>
<dbReference type="STRING" id="47855.GA0070606_1708"/>
<keyword evidence="3" id="KW-1185">Reference proteome</keyword>
<dbReference type="EMBL" id="FMHZ01000002">
    <property type="protein sequence ID" value="SCL50892.1"/>
    <property type="molecule type" value="Genomic_DNA"/>
</dbReference>